<reference evidence="2 3" key="1">
    <citation type="submission" date="2020-08" db="EMBL/GenBank/DDBJ databases">
        <title>Genomic Encyclopedia of Type Strains, Phase IV (KMG-V): Genome sequencing to study the core and pangenomes of soil and plant-associated prokaryotes.</title>
        <authorList>
            <person name="Whitman W."/>
        </authorList>
    </citation>
    <scope>NUCLEOTIDE SEQUENCE [LARGE SCALE GENOMIC DNA]</scope>
    <source>
        <strain evidence="2 3">SEMIA 4013</strain>
    </source>
</reference>
<feature type="signal peptide" evidence="1">
    <location>
        <begin position="1"/>
        <end position="19"/>
    </location>
</feature>
<feature type="chain" id="PRO_5043498410" evidence="1">
    <location>
        <begin position="20"/>
        <end position="88"/>
    </location>
</feature>
<keyword evidence="1" id="KW-0732">Signal</keyword>
<dbReference type="Proteomes" id="UP000518681">
    <property type="component" value="Unassembled WGS sequence"/>
</dbReference>
<evidence type="ECO:0000256" key="1">
    <source>
        <dbReference type="SAM" id="SignalP"/>
    </source>
</evidence>
<proteinExistence type="predicted"/>
<dbReference type="AlphaFoldDB" id="A0AAW3V0T5"/>
<evidence type="ECO:0000313" key="2">
    <source>
        <dbReference type="EMBL" id="MBB6204433.1"/>
    </source>
</evidence>
<gene>
    <name evidence="2" type="ORF">GGD69_005327</name>
</gene>
<name>A0AAW3V0T5_9BURK</name>
<dbReference type="EMBL" id="JACIIK010000009">
    <property type="protein sequence ID" value="MBB6204433.1"/>
    <property type="molecule type" value="Genomic_DNA"/>
</dbReference>
<protein>
    <submittedName>
        <fullName evidence="2">Uncharacterized protein</fullName>
    </submittedName>
</protein>
<dbReference type="RefSeq" id="WP_183800970.1">
    <property type="nucleotide sequence ID" value="NZ_JACIII010000013.1"/>
</dbReference>
<accession>A0AAW3V0T5</accession>
<comment type="caution">
    <text evidence="2">The sequence shown here is derived from an EMBL/GenBank/DDBJ whole genome shotgun (WGS) entry which is preliminary data.</text>
</comment>
<evidence type="ECO:0000313" key="3">
    <source>
        <dbReference type="Proteomes" id="UP000518681"/>
    </source>
</evidence>
<organism evidence="2 3">
    <name type="scientific">Paraburkholderia fungorum</name>
    <dbReference type="NCBI Taxonomy" id="134537"/>
    <lineage>
        <taxon>Bacteria</taxon>
        <taxon>Pseudomonadati</taxon>
        <taxon>Pseudomonadota</taxon>
        <taxon>Betaproteobacteria</taxon>
        <taxon>Burkholderiales</taxon>
        <taxon>Burkholderiaceae</taxon>
        <taxon>Paraburkholderia</taxon>
    </lineage>
</organism>
<sequence>MKFVIATLAATFLVGPAVAQEQQTDLPHPCKSNSGQWTLCIGDSPIDTTGNRVDMAHEVQEVTSALAPVRQKITEFVQTEHQAATTGR</sequence>